<sequence>MNAIRSSAQRGANITRTITIKHNIDGITNMSDALALISHLKKFGTLVTFNFKKDPLTKERTGLAFATYLHYDDVNNATTKRTQIVDKLKAPYNSIEVDIFSQKDKKATNKIKLTQV</sequence>
<gene>
    <name evidence="1" type="ORF">GGI18_000551</name>
</gene>
<organism evidence="1 2">
    <name type="scientific">Coemansia linderi</name>
    <dbReference type="NCBI Taxonomy" id="2663919"/>
    <lineage>
        <taxon>Eukaryota</taxon>
        <taxon>Fungi</taxon>
        <taxon>Fungi incertae sedis</taxon>
        <taxon>Zoopagomycota</taxon>
        <taxon>Kickxellomycotina</taxon>
        <taxon>Kickxellomycetes</taxon>
        <taxon>Kickxellales</taxon>
        <taxon>Kickxellaceae</taxon>
        <taxon>Coemansia</taxon>
    </lineage>
</organism>
<accession>A0ACC1KN28</accession>
<dbReference type="EMBL" id="JANBUK010000041">
    <property type="protein sequence ID" value="KAJ2792261.1"/>
    <property type="molecule type" value="Genomic_DNA"/>
</dbReference>
<protein>
    <submittedName>
        <fullName evidence="1">Uncharacterized protein</fullName>
    </submittedName>
</protein>
<comment type="caution">
    <text evidence="1">The sequence shown here is derived from an EMBL/GenBank/DDBJ whole genome shotgun (WGS) entry which is preliminary data.</text>
</comment>
<keyword evidence="2" id="KW-1185">Reference proteome</keyword>
<evidence type="ECO:0000313" key="2">
    <source>
        <dbReference type="Proteomes" id="UP001140066"/>
    </source>
</evidence>
<dbReference type="Proteomes" id="UP001140066">
    <property type="component" value="Unassembled WGS sequence"/>
</dbReference>
<reference evidence="1" key="1">
    <citation type="submission" date="2022-07" db="EMBL/GenBank/DDBJ databases">
        <title>Phylogenomic reconstructions and comparative analyses of Kickxellomycotina fungi.</title>
        <authorList>
            <person name="Reynolds N.K."/>
            <person name="Stajich J.E."/>
            <person name="Barry K."/>
            <person name="Grigoriev I.V."/>
            <person name="Crous P."/>
            <person name="Smith M.E."/>
        </authorList>
    </citation>
    <scope>NUCLEOTIDE SEQUENCE</scope>
    <source>
        <strain evidence="1">BCRC 34191</strain>
    </source>
</reference>
<evidence type="ECO:0000313" key="1">
    <source>
        <dbReference type="EMBL" id="KAJ2792261.1"/>
    </source>
</evidence>
<name>A0ACC1KN28_9FUNG</name>
<proteinExistence type="predicted"/>